<organism evidence="1 2">
    <name type="scientific">Anaerorhabdus furcosa</name>
    <dbReference type="NCBI Taxonomy" id="118967"/>
    <lineage>
        <taxon>Bacteria</taxon>
        <taxon>Bacillati</taxon>
        <taxon>Bacillota</taxon>
        <taxon>Erysipelotrichia</taxon>
        <taxon>Erysipelotrichales</taxon>
        <taxon>Erysipelotrichaceae</taxon>
        <taxon>Anaerorhabdus</taxon>
    </lineage>
</organism>
<proteinExistence type="predicted"/>
<dbReference type="RefSeq" id="WP_078712340.1">
    <property type="nucleotide sequence ID" value="NZ_FUWY01000006.1"/>
</dbReference>
<keyword evidence="2" id="KW-1185">Reference proteome</keyword>
<protein>
    <submittedName>
        <fullName evidence="1">AAA domain-containing protein</fullName>
    </submittedName>
</protein>
<evidence type="ECO:0000313" key="2">
    <source>
        <dbReference type="Proteomes" id="UP000243297"/>
    </source>
</evidence>
<dbReference type="Proteomes" id="UP000243297">
    <property type="component" value="Unassembled WGS sequence"/>
</dbReference>
<dbReference type="InterPro" id="IPR027417">
    <property type="entry name" value="P-loop_NTPase"/>
</dbReference>
<dbReference type="AlphaFoldDB" id="A0A1T4PCC6"/>
<name>A0A1T4PCC6_9FIRM</name>
<dbReference type="Pfam" id="PF13238">
    <property type="entry name" value="AAA_18"/>
    <property type="match status" value="1"/>
</dbReference>
<gene>
    <name evidence="1" type="ORF">SAMN02745191_1936</name>
</gene>
<dbReference type="Gene3D" id="3.40.50.300">
    <property type="entry name" value="P-loop containing nucleotide triphosphate hydrolases"/>
    <property type="match status" value="1"/>
</dbReference>
<dbReference type="STRING" id="118967.SAMN02745191_1936"/>
<dbReference type="PANTHER" id="PTHR37816:SF2">
    <property type="entry name" value="DNA TOPOLOGY MODULATION PROTEIN FLAR-RELATED PROTEIN"/>
    <property type="match status" value="1"/>
</dbReference>
<dbReference type="OrthoDB" id="9800332at2"/>
<dbReference type="InterPro" id="IPR052922">
    <property type="entry name" value="Cytidylate_Kinase-2"/>
</dbReference>
<sequence>MVIIHLFGASGSGTTTLGKFIAKKLNYFFMDTDDYYWLPTKIPYTDARKVEERLNLMKLDMNEKQGIVLSGSLCGWGDSLIPKFSLAVYLNTRTEIRIERLIQRERISFGSRIDEDGDMHENHKNFIEWARCYDTAGINCRGKLLHDIWIEKLECPCLFLNGENSLENNANQIIEMLKN</sequence>
<evidence type="ECO:0000313" key="1">
    <source>
        <dbReference type="EMBL" id="SJZ89031.1"/>
    </source>
</evidence>
<accession>A0A1T4PCC6</accession>
<dbReference type="SUPFAM" id="SSF52540">
    <property type="entry name" value="P-loop containing nucleoside triphosphate hydrolases"/>
    <property type="match status" value="1"/>
</dbReference>
<dbReference type="PANTHER" id="PTHR37816">
    <property type="entry name" value="YALI0E33011P"/>
    <property type="match status" value="1"/>
</dbReference>
<dbReference type="EMBL" id="FUWY01000006">
    <property type="protein sequence ID" value="SJZ89031.1"/>
    <property type="molecule type" value="Genomic_DNA"/>
</dbReference>
<dbReference type="NCBIfam" id="NF004861">
    <property type="entry name" value="PRK06217.1"/>
    <property type="match status" value="1"/>
</dbReference>
<reference evidence="2" key="1">
    <citation type="submission" date="2017-02" db="EMBL/GenBank/DDBJ databases">
        <authorList>
            <person name="Varghese N."/>
            <person name="Submissions S."/>
        </authorList>
    </citation>
    <scope>NUCLEOTIDE SEQUENCE [LARGE SCALE GENOMIC DNA]</scope>
    <source>
        <strain evidence="2">ATCC 25662</strain>
    </source>
</reference>